<dbReference type="Proteomes" id="UP001732700">
    <property type="component" value="Chromosome 4C"/>
</dbReference>
<evidence type="ECO:0000313" key="2">
    <source>
        <dbReference type="Proteomes" id="UP001732700"/>
    </source>
</evidence>
<evidence type="ECO:0000313" key="1">
    <source>
        <dbReference type="EnsemblPlants" id="AVESA.00010b.r2.4CG1270010.1.CDS.1"/>
    </source>
</evidence>
<accession>A0ACD5WR53</accession>
<reference evidence="1" key="2">
    <citation type="submission" date="2025-09" db="UniProtKB">
        <authorList>
            <consortium name="EnsemblPlants"/>
        </authorList>
    </citation>
    <scope>IDENTIFICATION</scope>
</reference>
<dbReference type="EnsemblPlants" id="AVESA.00010b.r2.4CG1270010.1">
    <property type="protein sequence ID" value="AVESA.00010b.r2.4CG1270010.1.CDS.1"/>
    <property type="gene ID" value="AVESA.00010b.r2.4CG1270010"/>
</dbReference>
<sequence length="453" mass="49501">MEASRFDFGRSMPPAFKYDPTDDDIVAHYLLPRALGIPDPPFAHAVIEDDPASLPPPELLARHGHVGSHHAFFVHTIDMSKNGGRRERVIRGGAGGMWRGQQGRHETLTLLSPGGGREVDITYKRYDLTYKKFDDDDEEEHGDVTKGKKRKRADGNGGTPSGWVMHEFQIISPPLQNTVLSCIKRTKAKIKEDQQQADAEAQSQQLDFDQQQQLCFPAHDQPDTCYYQDEAGPSNYQNLPCQDQAGPSTSSYHDFPYQEQPGPSYFCHPLDTICGASGEGFNDGSQQADDASFHGQDFPYLQELAGPSYQSLPIPEQSGPGYFCHPLDMVCGGSSGEGFSDGSQADDASFHGQDFPYQEQAGPSYQSLPIPEQADPGYFCHPLDMICGVGGEGFSDGSQAGDASCYGDNGAAMGDCFLNLLQAGEGLTGDNTNLYYDGFHFSASGRQHRVHHP</sequence>
<proteinExistence type="predicted"/>
<reference evidence="1" key="1">
    <citation type="submission" date="2021-05" db="EMBL/GenBank/DDBJ databases">
        <authorList>
            <person name="Scholz U."/>
            <person name="Mascher M."/>
            <person name="Fiebig A."/>
        </authorList>
    </citation>
    <scope>NUCLEOTIDE SEQUENCE [LARGE SCALE GENOMIC DNA]</scope>
</reference>
<organism evidence="1 2">
    <name type="scientific">Avena sativa</name>
    <name type="common">Oat</name>
    <dbReference type="NCBI Taxonomy" id="4498"/>
    <lineage>
        <taxon>Eukaryota</taxon>
        <taxon>Viridiplantae</taxon>
        <taxon>Streptophyta</taxon>
        <taxon>Embryophyta</taxon>
        <taxon>Tracheophyta</taxon>
        <taxon>Spermatophyta</taxon>
        <taxon>Magnoliopsida</taxon>
        <taxon>Liliopsida</taxon>
        <taxon>Poales</taxon>
        <taxon>Poaceae</taxon>
        <taxon>BOP clade</taxon>
        <taxon>Pooideae</taxon>
        <taxon>Poodae</taxon>
        <taxon>Poeae</taxon>
        <taxon>Poeae Chloroplast Group 1 (Aveneae type)</taxon>
        <taxon>Aveninae</taxon>
        <taxon>Avena</taxon>
    </lineage>
</organism>
<name>A0ACD5WR53_AVESA</name>
<keyword evidence="2" id="KW-1185">Reference proteome</keyword>
<protein>
    <submittedName>
        <fullName evidence="1">Uncharacterized protein</fullName>
    </submittedName>
</protein>